<keyword evidence="3" id="KW-1185">Reference proteome</keyword>
<reference evidence="3" key="1">
    <citation type="journal article" date="2019" name="Int. J. Syst. Evol. Microbiol.">
        <title>The Global Catalogue of Microorganisms (GCM) 10K type strain sequencing project: providing services to taxonomists for standard genome sequencing and annotation.</title>
        <authorList>
            <consortium name="The Broad Institute Genomics Platform"/>
            <consortium name="The Broad Institute Genome Sequencing Center for Infectious Disease"/>
            <person name="Wu L."/>
            <person name="Ma J."/>
        </authorList>
    </citation>
    <scope>NUCLEOTIDE SEQUENCE [LARGE SCALE GENOMIC DNA]</scope>
    <source>
        <strain evidence="3">ICMP 19430</strain>
    </source>
</reference>
<dbReference type="EMBL" id="JBHTCS010000010">
    <property type="protein sequence ID" value="MFC7447898.1"/>
    <property type="molecule type" value="Genomic_DNA"/>
</dbReference>
<dbReference type="Proteomes" id="UP001596484">
    <property type="component" value="Unassembled WGS sequence"/>
</dbReference>
<keyword evidence="1" id="KW-0175">Coiled coil</keyword>
<protein>
    <submittedName>
        <fullName evidence="2">Uncharacterized protein</fullName>
    </submittedName>
</protein>
<feature type="coiled-coil region" evidence="1">
    <location>
        <begin position="262"/>
        <end position="289"/>
    </location>
</feature>
<evidence type="ECO:0000256" key="1">
    <source>
        <dbReference type="SAM" id="Coils"/>
    </source>
</evidence>
<evidence type="ECO:0000313" key="2">
    <source>
        <dbReference type="EMBL" id="MFC7447898.1"/>
    </source>
</evidence>
<dbReference type="Gene3D" id="3.40.50.450">
    <property type="match status" value="1"/>
</dbReference>
<comment type="caution">
    <text evidence="2">The sequence shown here is derived from an EMBL/GenBank/DDBJ whole genome shotgun (WGS) entry which is preliminary data.</text>
</comment>
<sequence>MSETPIAPDSPSPNCAPKTVFVVSPIGSPGTPEAVKASQTLEYIIRQALPAPEWEVVRADEEEDPGSITHMVIERIVNSDLIVADLTDYNPNVFYELAVAHGYKKPVVTLMTDGQKPPFDIVDLRTVFYDLANPESVHRAKIRLAASARAVLASGSTLTNPLVGYALFSTAGGLSEATPTEKVEFLLTQVLGRLTRVEGEIRELAPRPTVADGHGLSVADLLSRHGDTVLPSNIDRRQREVRYNVRRTRARITELLGAAELTEDERTEIADLRLRLDSLKARAEKYNVDWDSIV</sequence>
<gene>
    <name evidence="2" type="ORF">ACFQS9_08350</name>
</gene>
<proteinExistence type="predicted"/>
<evidence type="ECO:0000313" key="3">
    <source>
        <dbReference type="Proteomes" id="UP001596484"/>
    </source>
</evidence>
<accession>A0ABW2RVM9</accession>
<organism evidence="2 3">
    <name type="scientific">Rhodococcus daqingensis</name>
    <dbReference type="NCBI Taxonomy" id="2479363"/>
    <lineage>
        <taxon>Bacteria</taxon>
        <taxon>Bacillati</taxon>
        <taxon>Actinomycetota</taxon>
        <taxon>Actinomycetes</taxon>
        <taxon>Mycobacteriales</taxon>
        <taxon>Nocardiaceae</taxon>
        <taxon>Rhodococcus</taxon>
    </lineage>
</organism>
<name>A0ABW2RVM9_9NOCA</name>
<dbReference type="RefSeq" id="WP_378403441.1">
    <property type="nucleotide sequence ID" value="NZ_JBHTCS010000010.1"/>
</dbReference>
<dbReference type="SUPFAM" id="SSF52309">
    <property type="entry name" value="N-(deoxy)ribosyltransferase-like"/>
    <property type="match status" value="1"/>
</dbReference>